<organism evidence="1 2">
    <name type="scientific">Mesobacillus foraminis</name>
    <dbReference type="NCBI Taxonomy" id="279826"/>
    <lineage>
        <taxon>Bacteria</taxon>
        <taxon>Bacillati</taxon>
        <taxon>Bacillota</taxon>
        <taxon>Bacilli</taxon>
        <taxon>Bacillales</taxon>
        <taxon>Bacillaceae</taxon>
        <taxon>Mesobacillus</taxon>
    </lineage>
</organism>
<keyword evidence="2" id="KW-1185">Reference proteome</keyword>
<dbReference type="Proteomes" id="UP000295689">
    <property type="component" value="Unassembled WGS sequence"/>
</dbReference>
<accession>A0A4R2BL58</accession>
<comment type="caution">
    <text evidence="1">The sequence shown here is derived from an EMBL/GenBank/DDBJ whole genome shotgun (WGS) entry which is preliminary data.</text>
</comment>
<name>A0A4R2BL58_9BACI</name>
<evidence type="ECO:0000313" key="2">
    <source>
        <dbReference type="Proteomes" id="UP000295689"/>
    </source>
</evidence>
<gene>
    <name evidence="1" type="ORF">EV146_101318</name>
</gene>
<evidence type="ECO:0000313" key="1">
    <source>
        <dbReference type="EMBL" id="TCN27988.1"/>
    </source>
</evidence>
<proteinExistence type="predicted"/>
<dbReference type="EMBL" id="SLVV01000001">
    <property type="protein sequence ID" value="TCN27988.1"/>
    <property type="molecule type" value="Genomic_DNA"/>
</dbReference>
<protein>
    <submittedName>
        <fullName evidence="1">Uncharacterized protein</fullName>
    </submittedName>
</protein>
<reference evidence="1 2" key="1">
    <citation type="journal article" date="2015" name="Stand. Genomic Sci.">
        <title>Genomic Encyclopedia of Bacterial and Archaeal Type Strains, Phase III: the genomes of soil and plant-associated and newly described type strains.</title>
        <authorList>
            <person name="Whitman W.B."/>
            <person name="Woyke T."/>
            <person name="Klenk H.P."/>
            <person name="Zhou Y."/>
            <person name="Lilburn T.G."/>
            <person name="Beck B.J."/>
            <person name="De Vos P."/>
            <person name="Vandamme P."/>
            <person name="Eisen J.A."/>
            <person name="Garrity G."/>
            <person name="Hugenholtz P."/>
            <person name="Kyrpides N.C."/>
        </authorList>
    </citation>
    <scope>NUCLEOTIDE SEQUENCE [LARGE SCALE GENOMIC DNA]</scope>
    <source>
        <strain evidence="1 2">CV53</strain>
    </source>
</reference>
<sequence>MIRKQKIARKEACVHWEPIFCKIHVRVRESRKHHFYVGRSSRAGSMNTGVTICKKESNVEQVYEPSVTIYKKESNVERVYESRSAVSKKAGKVE</sequence>
<dbReference type="AlphaFoldDB" id="A0A4R2BL58"/>